<name>A0A2N9EZ30_FAGSY</name>
<feature type="region of interest" description="Disordered" evidence="1">
    <location>
        <begin position="1"/>
        <end position="20"/>
    </location>
</feature>
<dbReference type="AlphaFoldDB" id="A0A2N9EZ30"/>
<proteinExistence type="predicted"/>
<gene>
    <name evidence="2" type="ORF">FSB_LOCUS7994</name>
</gene>
<accession>A0A2N9EZ30</accession>
<dbReference type="EMBL" id="OIVN01000433">
    <property type="protein sequence ID" value="SPC80112.1"/>
    <property type="molecule type" value="Genomic_DNA"/>
</dbReference>
<reference evidence="2" key="1">
    <citation type="submission" date="2018-02" db="EMBL/GenBank/DDBJ databases">
        <authorList>
            <person name="Cohen D.B."/>
            <person name="Kent A.D."/>
        </authorList>
    </citation>
    <scope>NUCLEOTIDE SEQUENCE</scope>
</reference>
<sequence length="63" mass="7049">MAQKLEQQLKEVGSKLETPPSTKDALVKLLKDEQMFDNGNLLAFLRLFGNKDTGIPVGNWGFQ</sequence>
<evidence type="ECO:0000313" key="2">
    <source>
        <dbReference type="EMBL" id="SPC80112.1"/>
    </source>
</evidence>
<evidence type="ECO:0000256" key="1">
    <source>
        <dbReference type="SAM" id="MobiDB-lite"/>
    </source>
</evidence>
<protein>
    <submittedName>
        <fullName evidence="2">Uncharacterized protein</fullName>
    </submittedName>
</protein>
<organism evidence="2">
    <name type="scientific">Fagus sylvatica</name>
    <name type="common">Beechnut</name>
    <dbReference type="NCBI Taxonomy" id="28930"/>
    <lineage>
        <taxon>Eukaryota</taxon>
        <taxon>Viridiplantae</taxon>
        <taxon>Streptophyta</taxon>
        <taxon>Embryophyta</taxon>
        <taxon>Tracheophyta</taxon>
        <taxon>Spermatophyta</taxon>
        <taxon>Magnoliopsida</taxon>
        <taxon>eudicotyledons</taxon>
        <taxon>Gunneridae</taxon>
        <taxon>Pentapetalae</taxon>
        <taxon>rosids</taxon>
        <taxon>fabids</taxon>
        <taxon>Fagales</taxon>
        <taxon>Fagaceae</taxon>
        <taxon>Fagus</taxon>
    </lineage>
</organism>